<protein>
    <submittedName>
        <fullName evidence="5">2-keto-4-pentenoate hydratase/2-oxohepta-3-ene-1,7-dioic acid hydratase in catechol pathway</fullName>
    </submittedName>
</protein>
<keyword evidence="3" id="KW-0479">Metal-binding</keyword>
<reference evidence="5 6" key="1">
    <citation type="submission" date="2020-07" db="EMBL/GenBank/DDBJ databases">
        <title>Genomic Encyclopedia of Type Strains, Phase IV (KMG-V): Genome sequencing to study the core and pangenomes of soil and plant-associated prokaryotes.</title>
        <authorList>
            <person name="Whitman W."/>
        </authorList>
    </citation>
    <scope>NUCLEOTIDE SEQUENCE [LARGE SCALE GENOMIC DNA]</scope>
    <source>
        <strain evidence="5 6">SAS40</strain>
    </source>
</reference>
<comment type="cofactor">
    <cofactor evidence="1">
        <name>Mg(2+)</name>
        <dbReference type="ChEBI" id="CHEBI:18420"/>
    </cofactor>
</comment>
<dbReference type="Pfam" id="PF01557">
    <property type="entry name" value="FAA_hydrolase"/>
    <property type="match status" value="1"/>
</dbReference>
<evidence type="ECO:0000256" key="1">
    <source>
        <dbReference type="ARBA" id="ARBA00001946"/>
    </source>
</evidence>
<feature type="domain" description="Fumarylacetoacetase-like C-terminal" evidence="4">
    <location>
        <begin position="109"/>
        <end position="331"/>
    </location>
</feature>
<sequence>MKLASFALTDTPDVARLAFVIDDTTWFPVTEACQAVGTTLALIPLTIHHAIEAGPDVWHELARVADTLTSWSSLTSSTKVAPLDLAALIVLPAVQTPSKLACLALNNSANVDRIVKGPSHPAVFTKPLTALVGHGSAIRLKPHYGRVHPEPELAVIIGKRATDIAAADAYDHVFGYTIHNDLTSPTMRDEDSFHYRAIHPAAEGQGEGIRYVESHVSYSGRYKGSDTFSALGPWIVTKDEIVDPHSLDISCHVRDECFASDNTINLFHKVPEVLAFLSGYMTLLPGDVVSMGTALASGGKPGRAVQNADLNKMGGPVSVTIERIGTLSNPVDRSV</sequence>
<dbReference type="GO" id="GO:0044281">
    <property type="term" value="P:small molecule metabolic process"/>
    <property type="evidence" value="ECO:0007669"/>
    <property type="project" value="UniProtKB-ARBA"/>
</dbReference>
<dbReference type="EMBL" id="JACBYR010000001">
    <property type="protein sequence ID" value="NYE80885.1"/>
    <property type="molecule type" value="Genomic_DNA"/>
</dbReference>
<comment type="caution">
    <text evidence="5">The sequence shown here is derived from an EMBL/GenBank/DDBJ whole genome shotgun (WGS) entry which is preliminary data.</text>
</comment>
<accession>A0A7Y9IPW8</accession>
<evidence type="ECO:0000256" key="3">
    <source>
        <dbReference type="ARBA" id="ARBA00022723"/>
    </source>
</evidence>
<dbReference type="GO" id="GO:0003824">
    <property type="term" value="F:catalytic activity"/>
    <property type="evidence" value="ECO:0007669"/>
    <property type="project" value="InterPro"/>
</dbReference>
<dbReference type="GO" id="GO:0046872">
    <property type="term" value="F:metal ion binding"/>
    <property type="evidence" value="ECO:0007669"/>
    <property type="project" value="UniProtKB-KW"/>
</dbReference>
<evidence type="ECO:0000256" key="2">
    <source>
        <dbReference type="ARBA" id="ARBA00010211"/>
    </source>
</evidence>
<evidence type="ECO:0000259" key="4">
    <source>
        <dbReference type="Pfam" id="PF01557"/>
    </source>
</evidence>
<dbReference type="SUPFAM" id="SSF56529">
    <property type="entry name" value="FAH"/>
    <property type="match status" value="1"/>
</dbReference>
<dbReference type="Gene3D" id="3.90.850.10">
    <property type="entry name" value="Fumarylacetoacetase-like, C-terminal domain"/>
    <property type="match status" value="1"/>
</dbReference>
<name>A0A7Y9IPW8_9BURK</name>
<evidence type="ECO:0000313" key="5">
    <source>
        <dbReference type="EMBL" id="NYE80885.1"/>
    </source>
</evidence>
<dbReference type="InterPro" id="IPR011234">
    <property type="entry name" value="Fumarylacetoacetase-like_C"/>
</dbReference>
<comment type="similarity">
    <text evidence="2">Belongs to the FAH family.</text>
</comment>
<dbReference type="Proteomes" id="UP000542125">
    <property type="component" value="Unassembled WGS sequence"/>
</dbReference>
<organism evidence="5 6">
    <name type="scientific">Pigmentiphaga litoralis</name>
    <dbReference type="NCBI Taxonomy" id="516702"/>
    <lineage>
        <taxon>Bacteria</taxon>
        <taxon>Pseudomonadati</taxon>
        <taxon>Pseudomonadota</taxon>
        <taxon>Betaproteobacteria</taxon>
        <taxon>Burkholderiales</taxon>
        <taxon>Alcaligenaceae</taxon>
        <taxon>Pigmentiphaga</taxon>
    </lineage>
</organism>
<keyword evidence="6" id="KW-1185">Reference proteome</keyword>
<dbReference type="PANTHER" id="PTHR42796:SF4">
    <property type="entry name" value="FUMARYLACETOACETATE HYDROLASE DOMAIN-CONTAINING PROTEIN 2A"/>
    <property type="match status" value="1"/>
</dbReference>
<dbReference type="InterPro" id="IPR036663">
    <property type="entry name" value="Fumarylacetoacetase_C_sf"/>
</dbReference>
<gene>
    <name evidence="5" type="ORF">FHW18_000156</name>
</gene>
<dbReference type="InterPro" id="IPR051121">
    <property type="entry name" value="FAH"/>
</dbReference>
<dbReference type="RefSeq" id="WP_179582393.1">
    <property type="nucleotide sequence ID" value="NZ_JACBYR010000001.1"/>
</dbReference>
<proteinExistence type="inferred from homology"/>
<evidence type="ECO:0000313" key="6">
    <source>
        <dbReference type="Proteomes" id="UP000542125"/>
    </source>
</evidence>
<dbReference type="AlphaFoldDB" id="A0A7Y9IPW8"/>
<dbReference type="PANTHER" id="PTHR42796">
    <property type="entry name" value="FUMARYLACETOACETATE HYDROLASE DOMAIN-CONTAINING PROTEIN 2A-RELATED"/>
    <property type="match status" value="1"/>
</dbReference>